<dbReference type="Gene3D" id="2.60.120.10">
    <property type="entry name" value="Jelly Rolls"/>
    <property type="match status" value="2"/>
</dbReference>
<feature type="binding site" evidence="2">
    <location>
        <position position="56"/>
    </location>
    <ligand>
        <name>Fe cation</name>
        <dbReference type="ChEBI" id="CHEBI:24875"/>
    </ligand>
</feature>
<dbReference type="InterPro" id="IPR003829">
    <property type="entry name" value="Pirin_N_dom"/>
</dbReference>
<feature type="domain" description="Pirin N-terminal" evidence="4">
    <location>
        <begin position="38"/>
        <end position="121"/>
    </location>
</feature>
<dbReference type="Pfam" id="PF02678">
    <property type="entry name" value="Pirin"/>
    <property type="match status" value="1"/>
</dbReference>
<protein>
    <submittedName>
        <fullName evidence="6">Pirin family protein</fullName>
    </submittedName>
</protein>
<feature type="binding site" evidence="2">
    <location>
        <position position="100"/>
    </location>
    <ligand>
        <name>Fe cation</name>
        <dbReference type="ChEBI" id="CHEBI:24875"/>
    </ligand>
</feature>
<proteinExistence type="inferred from homology"/>
<gene>
    <name evidence="6" type="ORF">H9751_11310</name>
</gene>
<name>A0A9D2QF69_9CORY</name>
<keyword evidence="2" id="KW-0408">Iron</keyword>
<feature type="binding site" evidence="2">
    <location>
        <position position="58"/>
    </location>
    <ligand>
        <name>Fe cation</name>
        <dbReference type="ChEBI" id="CHEBI:24875"/>
    </ligand>
</feature>
<dbReference type="InterPro" id="IPR011051">
    <property type="entry name" value="RmlC_Cupin_sf"/>
</dbReference>
<feature type="domain" description="Quercetin 2,3-dioxygenase C-terminal cupin" evidence="5">
    <location>
        <begin position="162"/>
        <end position="236"/>
    </location>
</feature>
<dbReference type="InterPro" id="IPR014710">
    <property type="entry name" value="RmlC-like_jellyroll"/>
</dbReference>
<dbReference type="PANTHER" id="PTHR43212">
    <property type="entry name" value="QUERCETIN 2,3-DIOXYGENASE"/>
    <property type="match status" value="1"/>
</dbReference>
<comment type="caution">
    <text evidence="6">The sequence shown here is derived from an EMBL/GenBank/DDBJ whole genome shotgun (WGS) entry which is preliminary data.</text>
</comment>
<keyword evidence="2" id="KW-0479">Metal-binding</keyword>
<comment type="similarity">
    <text evidence="1 3">Belongs to the pirin family.</text>
</comment>
<organism evidence="6 7">
    <name type="scientific">Candidatus Corynebacterium faecigallinarum</name>
    <dbReference type="NCBI Taxonomy" id="2838528"/>
    <lineage>
        <taxon>Bacteria</taxon>
        <taxon>Bacillati</taxon>
        <taxon>Actinomycetota</taxon>
        <taxon>Actinomycetes</taxon>
        <taxon>Mycobacteriales</taxon>
        <taxon>Corynebacteriaceae</taxon>
        <taxon>Corynebacterium</taxon>
    </lineage>
</organism>
<accession>A0A9D2QF69</accession>
<dbReference type="EMBL" id="DWVP01000024">
    <property type="protein sequence ID" value="HJC86103.1"/>
    <property type="molecule type" value="Genomic_DNA"/>
</dbReference>
<reference evidence="6" key="2">
    <citation type="submission" date="2021-04" db="EMBL/GenBank/DDBJ databases">
        <authorList>
            <person name="Gilroy R."/>
        </authorList>
    </citation>
    <scope>NUCLEOTIDE SEQUENCE</scope>
    <source>
        <strain evidence="6">ChiHjej13B12-4958</strain>
    </source>
</reference>
<evidence type="ECO:0000259" key="5">
    <source>
        <dbReference type="Pfam" id="PF17954"/>
    </source>
</evidence>
<dbReference type="Pfam" id="PF17954">
    <property type="entry name" value="Pirin_C_2"/>
    <property type="match status" value="1"/>
</dbReference>
<dbReference type="Proteomes" id="UP000823858">
    <property type="component" value="Unassembled WGS sequence"/>
</dbReference>
<evidence type="ECO:0000256" key="3">
    <source>
        <dbReference type="RuleBase" id="RU003457"/>
    </source>
</evidence>
<comment type="cofactor">
    <cofactor evidence="2">
        <name>Fe cation</name>
        <dbReference type="ChEBI" id="CHEBI:24875"/>
    </cofactor>
    <text evidence="2">Binds 1 Fe cation per subunit.</text>
</comment>
<evidence type="ECO:0000259" key="4">
    <source>
        <dbReference type="Pfam" id="PF02678"/>
    </source>
</evidence>
<dbReference type="GO" id="GO:0046872">
    <property type="term" value="F:metal ion binding"/>
    <property type="evidence" value="ECO:0007669"/>
    <property type="project" value="UniProtKB-KW"/>
</dbReference>
<evidence type="ECO:0000256" key="2">
    <source>
        <dbReference type="PIRSR" id="PIRSR006232-1"/>
    </source>
</evidence>
<dbReference type="PIRSF" id="PIRSF006232">
    <property type="entry name" value="Pirin"/>
    <property type="match status" value="1"/>
</dbReference>
<sequence length="247" mass="26348">MTVIRSEDRALWPGNDIRSRQSFPATGSTRMTDYAFGLLLIHNDDLVEPGEGFDMHQHADVEIVTWIVDGTLRHRDSSGAEMTLSAGQVEAITAGSGISHAETNNVGFTGREVLRVIQMWLPTDAAGLEPAHSTADLNAALDAGGLVTVVDGGGGDDTGGAPLRIHTSGARLSAARLAPGSSVETEPSNYQHIFVVKGEVELLGDVLSEGDAARLTDAGAVRITGREPAEVLVWEMDRSVRTEPRWR</sequence>
<dbReference type="InterPro" id="IPR012093">
    <property type="entry name" value="Pirin"/>
</dbReference>
<reference evidence="6" key="1">
    <citation type="journal article" date="2021" name="PeerJ">
        <title>Extensive microbial diversity within the chicken gut microbiome revealed by metagenomics and culture.</title>
        <authorList>
            <person name="Gilroy R."/>
            <person name="Ravi A."/>
            <person name="Getino M."/>
            <person name="Pursley I."/>
            <person name="Horton D.L."/>
            <person name="Alikhan N.F."/>
            <person name="Baker D."/>
            <person name="Gharbi K."/>
            <person name="Hall N."/>
            <person name="Watson M."/>
            <person name="Adriaenssens E.M."/>
            <person name="Foster-Nyarko E."/>
            <person name="Jarju S."/>
            <person name="Secka A."/>
            <person name="Antonio M."/>
            <person name="Oren A."/>
            <person name="Chaudhuri R.R."/>
            <person name="La Ragione R."/>
            <person name="Hildebrand F."/>
            <person name="Pallen M.J."/>
        </authorList>
    </citation>
    <scope>NUCLEOTIDE SEQUENCE</scope>
    <source>
        <strain evidence="6">ChiHjej13B12-4958</strain>
    </source>
</reference>
<dbReference type="InterPro" id="IPR041602">
    <property type="entry name" value="Quercetinase_C"/>
</dbReference>
<dbReference type="PANTHER" id="PTHR43212:SF3">
    <property type="entry name" value="QUERCETIN 2,3-DIOXYGENASE"/>
    <property type="match status" value="1"/>
</dbReference>
<dbReference type="AlphaFoldDB" id="A0A9D2QF69"/>
<evidence type="ECO:0000313" key="7">
    <source>
        <dbReference type="Proteomes" id="UP000823858"/>
    </source>
</evidence>
<evidence type="ECO:0000256" key="1">
    <source>
        <dbReference type="ARBA" id="ARBA00008416"/>
    </source>
</evidence>
<evidence type="ECO:0000313" key="6">
    <source>
        <dbReference type="EMBL" id="HJC86103.1"/>
    </source>
</evidence>
<feature type="binding site" evidence="2">
    <location>
        <position position="102"/>
    </location>
    <ligand>
        <name>Fe cation</name>
        <dbReference type="ChEBI" id="CHEBI:24875"/>
    </ligand>
</feature>
<dbReference type="SUPFAM" id="SSF51182">
    <property type="entry name" value="RmlC-like cupins"/>
    <property type="match status" value="1"/>
</dbReference>